<dbReference type="Proteomes" id="UP000214689">
    <property type="component" value="Chromosome"/>
</dbReference>
<dbReference type="AlphaFoldDB" id="A0A223AQ59"/>
<gene>
    <name evidence="3" type="ORF">AXF17_00470</name>
</gene>
<dbReference type="SUPFAM" id="SSF53146">
    <property type="entry name" value="Nitrogenase accessory factor-like"/>
    <property type="match status" value="1"/>
</dbReference>
<dbReference type="SUPFAM" id="SSF88659">
    <property type="entry name" value="Sigma3 and sigma4 domains of RNA polymerase sigma factors"/>
    <property type="match status" value="1"/>
</dbReference>
<dbReference type="GO" id="GO:0003677">
    <property type="term" value="F:DNA binding"/>
    <property type="evidence" value="ECO:0007669"/>
    <property type="project" value="UniProtKB-KW"/>
</dbReference>
<dbReference type="InterPro" id="IPR003731">
    <property type="entry name" value="Di-Nase_FeMo-co_biosynth"/>
</dbReference>
<dbReference type="Pfam" id="PF02001">
    <property type="entry name" value="DUF134"/>
    <property type="match status" value="1"/>
</dbReference>
<keyword evidence="3" id="KW-0238">DNA-binding</keyword>
<dbReference type="Gene3D" id="3.30.420.130">
    <property type="entry name" value="Dinitrogenase iron-molybdenum cofactor biosynthesis domain"/>
    <property type="match status" value="1"/>
</dbReference>
<organism evidence="3 4">
    <name type="scientific">Mogibacterium pumilum</name>
    <dbReference type="NCBI Taxonomy" id="86332"/>
    <lineage>
        <taxon>Bacteria</taxon>
        <taxon>Bacillati</taxon>
        <taxon>Bacillota</taxon>
        <taxon>Clostridia</taxon>
        <taxon>Peptostreptococcales</taxon>
        <taxon>Anaerovoracaceae</taxon>
        <taxon>Mogibacterium</taxon>
    </lineage>
</organism>
<evidence type="ECO:0000313" key="3">
    <source>
        <dbReference type="EMBL" id="ASS37096.1"/>
    </source>
</evidence>
<evidence type="ECO:0000259" key="2">
    <source>
        <dbReference type="Pfam" id="PF02579"/>
    </source>
</evidence>
<dbReference type="InterPro" id="IPR036105">
    <property type="entry name" value="DiNase_FeMo-co_biosyn_sf"/>
</dbReference>
<accession>A0A223AQ59</accession>
<reference evidence="4" key="1">
    <citation type="submission" date="2016-05" db="EMBL/GenBank/DDBJ databases">
        <authorList>
            <person name="Holder M.E."/>
            <person name="Ajami N.J."/>
            <person name="Petrosino J.F."/>
        </authorList>
    </citation>
    <scope>NUCLEOTIDE SEQUENCE [LARGE SCALE GENOMIC DNA]</scope>
    <source>
        <strain evidence="4">ATCC 700696</strain>
    </source>
</reference>
<dbReference type="EMBL" id="CP016199">
    <property type="protein sequence ID" value="ASS37096.1"/>
    <property type="molecule type" value="Genomic_DNA"/>
</dbReference>
<sequence>MPGRKTKPRHIETVPEYTRFEPQGITYGEQIILSVDEFEVIRLIDLEHLNHEETAKKMNVARTTVTAIYERARTKLADAIVNGKFLVIEGGHVHLQSGIIDYNIGTKTYKGDKIMRIAVTYDNGDIFQHFGKTSQFKLYDVEDGKIIASQVVDTNGAGHGALAGFLTTNNVDTLICGGIGGGAQQALADADIKLFGGVSGNADEAIDLLLKDELKFNPEVKCNHHGEHHHHEGGCGNHGCHN</sequence>
<keyword evidence="4" id="KW-1185">Reference proteome</keyword>
<proteinExistence type="inferred from homology"/>
<evidence type="ECO:0000256" key="1">
    <source>
        <dbReference type="ARBA" id="ARBA00009350"/>
    </source>
</evidence>
<dbReference type="InterPro" id="IPR013324">
    <property type="entry name" value="RNA_pol_sigma_r3/r4-like"/>
</dbReference>
<dbReference type="RefSeq" id="WP_094233311.1">
    <property type="nucleotide sequence ID" value="NZ_CP016199.1"/>
</dbReference>
<dbReference type="PANTHER" id="PTHR37478">
    <property type="match status" value="1"/>
</dbReference>
<dbReference type="InterPro" id="IPR002852">
    <property type="entry name" value="UPF0251"/>
</dbReference>
<dbReference type="InterPro" id="IPR036388">
    <property type="entry name" value="WH-like_DNA-bd_sf"/>
</dbReference>
<name>A0A223AQ59_9FIRM</name>
<protein>
    <submittedName>
        <fullName evidence="3">DNA-binding protein</fullName>
    </submittedName>
</protein>
<dbReference type="Gene3D" id="1.10.10.10">
    <property type="entry name" value="Winged helix-like DNA-binding domain superfamily/Winged helix DNA-binding domain"/>
    <property type="match status" value="1"/>
</dbReference>
<dbReference type="OrthoDB" id="280278at2"/>
<comment type="similarity">
    <text evidence="1">Belongs to the UPF0251 family.</text>
</comment>
<evidence type="ECO:0000313" key="4">
    <source>
        <dbReference type="Proteomes" id="UP000214689"/>
    </source>
</evidence>
<dbReference type="Pfam" id="PF02579">
    <property type="entry name" value="Nitro_FeMo-Co"/>
    <property type="match status" value="1"/>
</dbReference>
<feature type="domain" description="Dinitrogenase iron-molybdenum cofactor biosynthesis" evidence="2">
    <location>
        <begin position="123"/>
        <end position="210"/>
    </location>
</feature>
<dbReference type="PANTHER" id="PTHR37478:SF2">
    <property type="entry name" value="UPF0251 PROTEIN TK0562"/>
    <property type="match status" value="1"/>
</dbReference>